<evidence type="ECO:0000313" key="3">
    <source>
        <dbReference type="EMBL" id="MBT0652312.1"/>
    </source>
</evidence>
<dbReference type="PROSITE" id="PS51257">
    <property type="entry name" value="PROKAR_LIPOPROTEIN"/>
    <property type="match status" value="1"/>
</dbReference>
<dbReference type="EMBL" id="JAHCVK010000001">
    <property type="protein sequence ID" value="MBT0652312.1"/>
    <property type="molecule type" value="Genomic_DNA"/>
</dbReference>
<evidence type="ECO:0000256" key="1">
    <source>
        <dbReference type="SAM" id="SignalP"/>
    </source>
</evidence>
<protein>
    <recommendedName>
        <fullName evidence="2">ABC-type glycine betaine transport system substrate-binding domain-containing protein</fullName>
    </recommendedName>
</protein>
<keyword evidence="4" id="KW-1185">Reference proteome</keyword>
<keyword evidence="1" id="KW-0732">Signal</keyword>
<evidence type="ECO:0000313" key="4">
    <source>
        <dbReference type="Proteomes" id="UP000756860"/>
    </source>
</evidence>
<proteinExistence type="predicted"/>
<evidence type="ECO:0000259" key="2">
    <source>
        <dbReference type="Pfam" id="PF04069"/>
    </source>
</evidence>
<dbReference type="RefSeq" id="WP_214174265.1">
    <property type="nucleotide sequence ID" value="NZ_JAHCVK010000001.1"/>
</dbReference>
<dbReference type="InterPro" id="IPR007210">
    <property type="entry name" value="ABC_Gly_betaine_transp_sub-bd"/>
</dbReference>
<gene>
    <name evidence="3" type="ORF">KI810_04535</name>
</gene>
<feature type="chain" id="PRO_5046032334" description="ABC-type glycine betaine transport system substrate-binding domain-containing protein" evidence="1">
    <location>
        <begin position="23"/>
        <end position="182"/>
    </location>
</feature>
<comment type="caution">
    <text evidence="3">The sequence shown here is derived from an EMBL/GenBank/DDBJ whole genome shotgun (WGS) entry which is preliminary data.</text>
</comment>
<name>A0ABS5SAB6_9BACT</name>
<organism evidence="3 4">
    <name type="scientific">Geomobilimonas luticola</name>
    <dbReference type="NCBI Taxonomy" id="1114878"/>
    <lineage>
        <taxon>Bacteria</taxon>
        <taxon>Pseudomonadati</taxon>
        <taxon>Thermodesulfobacteriota</taxon>
        <taxon>Desulfuromonadia</taxon>
        <taxon>Geobacterales</taxon>
        <taxon>Geobacteraceae</taxon>
        <taxon>Geomobilimonas</taxon>
    </lineage>
</organism>
<sequence length="182" mass="19829">MKRVISWCLVVSIFAVVQISSACVGKTIHLGVTSAAGERLLAEMASILITERTGSSVKIDVYKDSKELYNAVKQGNVNVIFENPGRAAEVVGKPKDSTYDQIKSEYKARLNLTWLEPIGGSLKFAPVLTADTLANYPALPKLLNKLSGALVNDTYPKLLKTAESDEKSKKTAKEFLKGKKLI</sequence>
<feature type="domain" description="ABC-type glycine betaine transport system substrate-binding" evidence="2">
    <location>
        <begin position="26"/>
        <end position="119"/>
    </location>
</feature>
<dbReference type="Pfam" id="PF04069">
    <property type="entry name" value="OpuAC"/>
    <property type="match status" value="1"/>
</dbReference>
<feature type="signal peptide" evidence="1">
    <location>
        <begin position="1"/>
        <end position="22"/>
    </location>
</feature>
<accession>A0ABS5SAB6</accession>
<dbReference type="Gene3D" id="3.40.190.10">
    <property type="entry name" value="Periplasmic binding protein-like II"/>
    <property type="match status" value="1"/>
</dbReference>
<dbReference type="Proteomes" id="UP000756860">
    <property type="component" value="Unassembled WGS sequence"/>
</dbReference>
<reference evidence="3 4" key="1">
    <citation type="submission" date="2021-05" db="EMBL/GenBank/DDBJ databases">
        <title>The draft genome of Geobacter luticola JCM 17780.</title>
        <authorList>
            <person name="Xu Z."/>
            <person name="Masuda Y."/>
            <person name="Itoh H."/>
            <person name="Senoo K."/>
        </authorList>
    </citation>
    <scope>NUCLEOTIDE SEQUENCE [LARGE SCALE GENOMIC DNA]</scope>
    <source>
        <strain evidence="3 4">JCM 17780</strain>
    </source>
</reference>